<dbReference type="SUPFAM" id="SSF51569">
    <property type="entry name" value="Aldolase"/>
    <property type="match status" value="1"/>
</dbReference>
<dbReference type="EC" id="2.5.1.54" evidence="3"/>
<evidence type="ECO:0000256" key="2">
    <source>
        <dbReference type="ARBA" id="ARBA00047508"/>
    </source>
</evidence>
<protein>
    <recommendedName>
        <fullName evidence="3">Phospho-2-dehydro-3-deoxyheptonate aldolase</fullName>
        <ecNumber evidence="3">2.5.1.54</ecNumber>
    </recommendedName>
</protein>
<dbReference type="HOGENOM" id="CLU_3126091_0_0_1"/>
<dbReference type="GO" id="GO:0009073">
    <property type="term" value="P:aromatic amino acid family biosynthetic process"/>
    <property type="evidence" value="ECO:0007669"/>
    <property type="project" value="UniProtKB-KW"/>
</dbReference>
<dbReference type="GO" id="GO:0009423">
    <property type="term" value="P:chorismate biosynthetic process"/>
    <property type="evidence" value="ECO:0007669"/>
    <property type="project" value="UniProtKB-UniPathway"/>
</dbReference>
<dbReference type="EMBL" id="KK207791">
    <property type="protein sequence ID" value="EZF54250.1"/>
    <property type="molecule type" value="Genomic_DNA"/>
</dbReference>
<evidence type="ECO:0000256" key="3">
    <source>
        <dbReference type="RuleBase" id="RU363071"/>
    </source>
</evidence>
<name>A0A022W752_TRIRU</name>
<dbReference type="Proteomes" id="UP000023758">
    <property type="component" value="Unassembled WGS sequence"/>
</dbReference>
<evidence type="ECO:0000256" key="1">
    <source>
        <dbReference type="ARBA" id="ARBA00022679"/>
    </source>
</evidence>
<accession>A0A022W752</accession>
<organism evidence="4">
    <name type="scientific">Trichophyton rubrum CBS 288.86</name>
    <dbReference type="NCBI Taxonomy" id="1215330"/>
    <lineage>
        <taxon>Eukaryota</taxon>
        <taxon>Fungi</taxon>
        <taxon>Dikarya</taxon>
        <taxon>Ascomycota</taxon>
        <taxon>Pezizomycotina</taxon>
        <taxon>Eurotiomycetes</taxon>
        <taxon>Eurotiomycetidae</taxon>
        <taxon>Onygenales</taxon>
        <taxon>Arthrodermataceae</taxon>
        <taxon>Trichophyton</taxon>
    </lineage>
</organism>
<dbReference type="InterPro" id="IPR002480">
    <property type="entry name" value="DAHP_synth_2"/>
</dbReference>
<keyword evidence="3" id="KW-0028">Amino-acid biosynthesis</keyword>
<dbReference type="Pfam" id="PF01474">
    <property type="entry name" value="DAHP_synth_2"/>
    <property type="match status" value="1"/>
</dbReference>
<comment type="pathway">
    <text evidence="3">Metabolic intermediate biosynthesis; chorismate biosynthesis; chorismate from D-erythrose 4-phosphate and phosphoenolpyruvate: step 1/7.</text>
</comment>
<keyword evidence="3" id="KW-0057">Aromatic amino acid biosynthesis</keyword>
<gene>
    <name evidence="4" type="ORF">H103_02909</name>
</gene>
<dbReference type="UniPathway" id="UPA00053">
    <property type="reaction ID" value="UER00084"/>
</dbReference>
<keyword evidence="1 3" id="KW-0808">Transferase</keyword>
<evidence type="ECO:0000313" key="4">
    <source>
        <dbReference type="EMBL" id="EZF54250.1"/>
    </source>
</evidence>
<reference evidence="4" key="1">
    <citation type="submission" date="2014-02" db="EMBL/GenBank/DDBJ databases">
        <title>The Genome Sequence of Trichophyton rubrum (morphotype fischeri) CBS 288.86.</title>
        <authorList>
            <consortium name="The Broad Institute Genomics Platform"/>
            <person name="Cuomo C.A."/>
            <person name="White T.C."/>
            <person name="Graser Y."/>
            <person name="Martinez-Rossi N."/>
            <person name="Heitman J."/>
            <person name="Young S.K."/>
            <person name="Zeng Q."/>
            <person name="Gargeya S."/>
            <person name="Abouelleil A."/>
            <person name="Alvarado L."/>
            <person name="Chapman S.B."/>
            <person name="Gainer-Dewar J."/>
            <person name="Goldberg J."/>
            <person name="Griggs A."/>
            <person name="Gujja S."/>
            <person name="Hansen M."/>
            <person name="Howarth C."/>
            <person name="Imamovic A."/>
            <person name="Larimer J."/>
            <person name="Martinez D."/>
            <person name="Murphy C."/>
            <person name="Pearson M.D."/>
            <person name="Persinoti G."/>
            <person name="Poon T."/>
            <person name="Priest M."/>
            <person name="Roberts A.D."/>
            <person name="Saif S."/>
            <person name="Shea T.D."/>
            <person name="Sykes S.N."/>
            <person name="Wortman J."/>
            <person name="Nusbaum C."/>
            <person name="Birren B."/>
        </authorList>
    </citation>
    <scope>NUCLEOTIDE SEQUENCE [LARGE SCALE GENOMIC DNA]</scope>
    <source>
        <strain evidence="4">CBS 288.86</strain>
    </source>
</reference>
<dbReference type="GO" id="GO:0003849">
    <property type="term" value="F:3-deoxy-7-phosphoheptulonate synthase activity"/>
    <property type="evidence" value="ECO:0007669"/>
    <property type="project" value="UniProtKB-EC"/>
</dbReference>
<dbReference type="AlphaFoldDB" id="A0A022W752"/>
<comment type="catalytic activity">
    <reaction evidence="2 3">
        <text>D-erythrose 4-phosphate + phosphoenolpyruvate + H2O = 7-phospho-2-dehydro-3-deoxy-D-arabino-heptonate + phosphate</text>
        <dbReference type="Rhea" id="RHEA:14717"/>
        <dbReference type="ChEBI" id="CHEBI:15377"/>
        <dbReference type="ChEBI" id="CHEBI:16897"/>
        <dbReference type="ChEBI" id="CHEBI:43474"/>
        <dbReference type="ChEBI" id="CHEBI:58394"/>
        <dbReference type="ChEBI" id="CHEBI:58702"/>
        <dbReference type="EC" id="2.5.1.54"/>
    </reaction>
</comment>
<sequence length="50" mass="5859">MADWTPASWRSKPIKQEIAYEDQEGLQNAIQRLKKLPPLVTPHEVLFKKK</sequence>
<dbReference type="GO" id="GO:0008652">
    <property type="term" value="P:amino acid biosynthetic process"/>
    <property type="evidence" value="ECO:0007669"/>
    <property type="project" value="UniProtKB-KW"/>
</dbReference>
<proteinExistence type="inferred from homology"/>
<comment type="similarity">
    <text evidence="3">Belongs to the class-II DAHP synthase family.</text>
</comment>